<evidence type="ECO:0000313" key="3">
    <source>
        <dbReference type="EMBL" id="MDM8199905.1"/>
    </source>
</evidence>
<gene>
    <name evidence="3" type="ORF">QUW08_01090</name>
</gene>
<evidence type="ECO:0000256" key="1">
    <source>
        <dbReference type="ARBA" id="ARBA00004196"/>
    </source>
</evidence>
<dbReference type="Gene3D" id="3.40.50.2300">
    <property type="match status" value="2"/>
</dbReference>
<dbReference type="EMBL" id="JAUDCL010000001">
    <property type="protein sequence ID" value="MDM8199905.1"/>
    <property type="molecule type" value="Genomic_DNA"/>
</dbReference>
<keyword evidence="4" id="KW-1185">Reference proteome</keyword>
<dbReference type="PANTHER" id="PTHR30036">
    <property type="entry name" value="D-XYLOSE-BINDING PERIPLASMIC PROTEIN"/>
    <property type="match status" value="1"/>
</dbReference>
<dbReference type="Pfam" id="PF13407">
    <property type="entry name" value="Peripla_BP_4"/>
    <property type="match status" value="1"/>
</dbReference>
<comment type="caution">
    <text evidence="3">The sequence shown here is derived from an EMBL/GenBank/DDBJ whole genome shotgun (WGS) entry which is preliminary data.</text>
</comment>
<organism evidence="3 4">
    <name type="scientific">Allofournierella massiliensis</name>
    <dbReference type="NCBI Taxonomy" id="1650663"/>
    <lineage>
        <taxon>Bacteria</taxon>
        <taxon>Bacillati</taxon>
        <taxon>Bacillota</taxon>
        <taxon>Clostridia</taxon>
        <taxon>Eubacteriales</taxon>
        <taxon>Oscillospiraceae</taxon>
        <taxon>Allofournierella</taxon>
    </lineage>
</organism>
<dbReference type="InterPro" id="IPR025997">
    <property type="entry name" value="SBP_2_dom"/>
</dbReference>
<dbReference type="SUPFAM" id="SSF53822">
    <property type="entry name" value="Periplasmic binding protein-like I"/>
    <property type="match status" value="1"/>
</dbReference>
<accession>A0ABT7ULY1</accession>
<sequence length="308" mass="32340">MKQKGYRAWQMIVLGLLAAAMVVSLMIPESLLTPPGPKRVEISILLRQGDSAVWSTARQGMEQAAEDLGAELRFLTLEAEGSGSSQVELLRRQAEMDVDAAVVIPADCTALEQLLEDWQGLPVVTLESQVEGARAFVGTDDEAVGRMLAQQVAGSCPTSGRVLLVDAFPGCAGPSRRLESAKTALETAGFAPEVCSELTAEILEGAAAVLCFEPVSLEQAAALAAQCEERPLVYGAGVSASVVASLETGGIAAAIAWSDYAAGYLAVSQAAAAARGEQAESQTLPVTLVKEGETYDKDHQRLLYPVFS</sequence>
<dbReference type="RefSeq" id="WP_289598616.1">
    <property type="nucleotide sequence ID" value="NZ_JAUDCL010000001.1"/>
</dbReference>
<dbReference type="InterPro" id="IPR028082">
    <property type="entry name" value="Peripla_BP_I"/>
</dbReference>
<dbReference type="Proteomes" id="UP001529380">
    <property type="component" value="Unassembled WGS sequence"/>
</dbReference>
<dbReference type="PANTHER" id="PTHR30036:SF8">
    <property type="entry name" value="ABC-TYPE SUGAR TRANSPORT SYSTEM PERIPLASMIC COMPONENT-LIKE PROTEIN"/>
    <property type="match status" value="1"/>
</dbReference>
<comment type="subcellular location">
    <subcellularLocation>
        <location evidence="1">Cell envelope</location>
    </subcellularLocation>
</comment>
<evidence type="ECO:0000259" key="2">
    <source>
        <dbReference type="Pfam" id="PF13407"/>
    </source>
</evidence>
<feature type="domain" description="Periplasmic binding protein" evidence="2">
    <location>
        <begin position="45"/>
        <end position="278"/>
    </location>
</feature>
<reference evidence="3 4" key="2">
    <citation type="submission" date="2023-06" db="EMBL/GenBank/DDBJ databases">
        <title>Identification and characterization of horizontal gene transfer across gut microbiota members of farm animals based on homology search.</title>
        <authorList>
            <person name="Schwarzerova J."/>
            <person name="Nykrynova M."/>
            <person name="Jureckova K."/>
            <person name="Cejkova D."/>
            <person name="Rychlik I."/>
        </authorList>
    </citation>
    <scope>NUCLEOTIDE SEQUENCE [LARGE SCALE GENOMIC DNA]</scope>
    <source>
        <strain evidence="3 4">ET340</strain>
    </source>
</reference>
<protein>
    <submittedName>
        <fullName evidence="3">Substrate-binding domain-containing protein</fullName>
    </submittedName>
</protein>
<name>A0ABT7ULY1_9FIRM</name>
<reference evidence="4" key="1">
    <citation type="submission" date="2023-06" db="EMBL/GenBank/DDBJ databases">
        <title>Identification and characterization of horizontal gene transfer across gut microbiota members of farm animals based on homology search.</title>
        <authorList>
            <person name="Zeman M."/>
            <person name="Kubasova T."/>
            <person name="Jahodarova E."/>
            <person name="Nykrynova M."/>
            <person name="Rychlik I."/>
        </authorList>
    </citation>
    <scope>NUCLEOTIDE SEQUENCE [LARGE SCALE GENOMIC DNA]</scope>
    <source>
        <strain evidence="4">ET340</strain>
    </source>
</reference>
<evidence type="ECO:0000313" key="4">
    <source>
        <dbReference type="Proteomes" id="UP001529380"/>
    </source>
</evidence>
<reference evidence="3 4" key="3">
    <citation type="submission" date="2023-06" db="EMBL/GenBank/DDBJ databases">
        <authorList>
            <person name="Zeman M."/>
            <person name="Kubasova T."/>
            <person name="Jahodarova E."/>
            <person name="Nykrynova M."/>
            <person name="Rychlik I."/>
        </authorList>
    </citation>
    <scope>NUCLEOTIDE SEQUENCE [LARGE SCALE GENOMIC DNA]</scope>
    <source>
        <strain evidence="3 4">ET340</strain>
    </source>
</reference>
<dbReference type="InterPro" id="IPR050555">
    <property type="entry name" value="Bact_Solute-Bind_Prot2"/>
</dbReference>
<proteinExistence type="predicted"/>